<dbReference type="PRINTS" id="PR00420">
    <property type="entry name" value="RNGMNOXGNASE"/>
</dbReference>
<keyword evidence="2" id="KW-0285">Flavoprotein</keyword>
<evidence type="ECO:0000313" key="6">
    <source>
        <dbReference type="EMBL" id="MCM2387230.1"/>
    </source>
</evidence>
<evidence type="ECO:0000313" key="7">
    <source>
        <dbReference type="Proteomes" id="UP001431429"/>
    </source>
</evidence>
<name>A0ABT0UGL1_9ACTN</name>
<dbReference type="PANTHER" id="PTHR43004">
    <property type="entry name" value="TRK SYSTEM POTASSIUM UPTAKE PROTEIN"/>
    <property type="match status" value="1"/>
</dbReference>
<dbReference type="Gene3D" id="3.40.30.120">
    <property type="match status" value="1"/>
</dbReference>
<dbReference type="PANTHER" id="PTHR43004:SF19">
    <property type="entry name" value="BINDING MONOOXYGENASE, PUTATIVE (JCVI)-RELATED"/>
    <property type="match status" value="1"/>
</dbReference>
<dbReference type="Pfam" id="PF01494">
    <property type="entry name" value="FAD_binding_3"/>
    <property type="match status" value="1"/>
</dbReference>
<dbReference type="Pfam" id="PF21274">
    <property type="entry name" value="Rng_hyd_C"/>
    <property type="match status" value="1"/>
</dbReference>
<organism evidence="6 7">
    <name type="scientific">Streptomyces albipurpureus</name>
    <dbReference type="NCBI Taxonomy" id="2897419"/>
    <lineage>
        <taxon>Bacteria</taxon>
        <taxon>Bacillati</taxon>
        <taxon>Actinomycetota</taxon>
        <taxon>Actinomycetes</taxon>
        <taxon>Kitasatosporales</taxon>
        <taxon>Streptomycetaceae</taxon>
        <taxon>Streptomyces</taxon>
    </lineage>
</organism>
<protein>
    <submittedName>
        <fullName evidence="6">FAD-dependent monooxygenase</fullName>
    </submittedName>
</protein>
<keyword evidence="7" id="KW-1185">Reference proteome</keyword>
<dbReference type="InterPro" id="IPR036188">
    <property type="entry name" value="FAD/NAD-bd_sf"/>
</dbReference>
<dbReference type="GO" id="GO:0004497">
    <property type="term" value="F:monooxygenase activity"/>
    <property type="evidence" value="ECO:0007669"/>
    <property type="project" value="UniProtKB-KW"/>
</dbReference>
<evidence type="ECO:0000256" key="1">
    <source>
        <dbReference type="ARBA" id="ARBA00001974"/>
    </source>
</evidence>
<dbReference type="EMBL" id="JAMQAW010000002">
    <property type="protein sequence ID" value="MCM2387230.1"/>
    <property type="molecule type" value="Genomic_DNA"/>
</dbReference>
<dbReference type="RefSeq" id="WP_250917582.1">
    <property type="nucleotide sequence ID" value="NZ_JAMQAW010000002.1"/>
</dbReference>
<comment type="cofactor">
    <cofactor evidence="1">
        <name>FAD</name>
        <dbReference type="ChEBI" id="CHEBI:57692"/>
    </cofactor>
</comment>
<sequence>MTDGTAARGTADTAEGATARTGQGTFARKAADEDTEVLIVGGSMVGLAMALFLARQGVRALLVERHREVSAHPRAQAASPRTMELMRALGLEAAIRVQENPYAQYGDILQAESLAGRELGRFDGPFRHDRDDVGTTGWTLIGQDRFEPVLLDRAAELGADLRFGTELVSFTQDDDGVDAVIREGAAGPECRVRARYLIAADGFRAPVREHLGIGQHGQGVFGRQMNIVFHADLDPYVAGRRFFLCFVSNPAVKGVLGKIGEGDGGGDRWVLAPSLPPGDSHREYGPKACAELVRAAVGVPDLPVEIESSDSWEIAAWVADGFRSGRVLLAGDCAHVMPPTGGFGGNTGVQDAHNLAWKLALVLRGLAGPELLDSYEQERAPVAEFTVEQSVIRYLQRSGLDEAAAARHRPETTVLFGHVYRSVAVLGEEGPDDGAPVEDPTVPSGRPGTRAPQLSLLRDGRSVPLHDLLDGGFWLLAGPAGADWEAAAARVRVTAGVEIMFHRVGEGDPPEVTERFFKAYGVGSGGAVLIRPDGFIAWRARELPDPGGPADAAAPARSPGDELTAVVDRLLRR</sequence>
<dbReference type="SUPFAM" id="SSF51905">
    <property type="entry name" value="FAD/NAD(P)-binding domain"/>
    <property type="match status" value="1"/>
</dbReference>
<evidence type="ECO:0000256" key="3">
    <source>
        <dbReference type="ARBA" id="ARBA00022827"/>
    </source>
</evidence>
<proteinExistence type="predicted"/>
<dbReference type="InterPro" id="IPR002938">
    <property type="entry name" value="FAD-bd"/>
</dbReference>
<evidence type="ECO:0000256" key="4">
    <source>
        <dbReference type="SAM" id="MobiDB-lite"/>
    </source>
</evidence>
<evidence type="ECO:0000256" key="2">
    <source>
        <dbReference type="ARBA" id="ARBA00022630"/>
    </source>
</evidence>
<keyword evidence="6" id="KW-0560">Oxidoreductase</keyword>
<comment type="caution">
    <text evidence="6">The sequence shown here is derived from an EMBL/GenBank/DDBJ whole genome shotgun (WGS) entry which is preliminary data.</text>
</comment>
<evidence type="ECO:0000259" key="5">
    <source>
        <dbReference type="Pfam" id="PF01494"/>
    </source>
</evidence>
<keyword evidence="3" id="KW-0274">FAD</keyword>
<feature type="domain" description="FAD-binding" evidence="5">
    <location>
        <begin position="34"/>
        <end position="389"/>
    </location>
</feature>
<accession>A0ABT0UGL1</accession>
<keyword evidence="6" id="KW-0503">Monooxygenase</keyword>
<gene>
    <name evidence="6" type="ORF">NBG84_02690</name>
</gene>
<reference evidence="6" key="1">
    <citation type="submission" date="2022-06" db="EMBL/GenBank/DDBJ databases">
        <title>Genome public.</title>
        <authorList>
            <person name="Sun Q."/>
        </authorList>
    </citation>
    <scope>NUCLEOTIDE SEQUENCE</scope>
    <source>
        <strain evidence="6">CWNU-1</strain>
    </source>
</reference>
<dbReference type="Gene3D" id="3.30.9.10">
    <property type="entry name" value="D-Amino Acid Oxidase, subunit A, domain 2"/>
    <property type="match status" value="1"/>
</dbReference>
<feature type="region of interest" description="Disordered" evidence="4">
    <location>
        <begin position="1"/>
        <end position="20"/>
    </location>
</feature>
<dbReference type="Gene3D" id="3.50.50.60">
    <property type="entry name" value="FAD/NAD(P)-binding domain"/>
    <property type="match status" value="1"/>
</dbReference>
<feature type="region of interest" description="Disordered" evidence="4">
    <location>
        <begin position="428"/>
        <end position="453"/>
    </location>
</feature>
<dbReference type="InterPro" id="IPR050641">
    <property type="entry name" value="RIFMO-like"/>
</dbReference>
<dbReference type="Proteomes" id="UP001431429">
    <property type="component" value="Unassembled WGS sequence"/>
</dbReference>